<evidence type="ECO:0000256" key="1">
    <source>
        <dbReference type="ARBA" id="ARBA00023125"/>
    </source>
</evidence>
<dbReference type="InterPro" id="IPR036388">
    <property type="entry name" value="WH-like_DNA-bd_sf"/>
</dbReference>
<sequence>MRINVSTDYAIRTLLFAGTHPSRLVTVKEVSEAQRISENHLMKIVWILSKLDLLRTIRGRGGGFKLAKPATQIKVSEVVLQFEKMTHSTDAERSYIGGYAIPYVMDKAYSLFIDSLHSTTLNDLLIIESQKNNKNDVYEKSRSRT</sequence>
<accession>A0A0V8GBU8</accession>
<dbReference type="InterPro" id="IPR036390">
    <property type="entry name" value="WH_DNA-bd_sf"/>
</dbReference>
<dbReference type="Proteomes" id="UP000053797">
    <property type="component" value="Unassembled WGS sequence"/>
</dbReference>
<gene>
    <name evidence="4" type="ORF">AS033_15895</name>
</gene>
<evidence type="ECO:0000313" key="5">
    <source>
        <dbReference type="Proteomes" id="UP000053797"/>
    </source>
</evidence>
<proteinExistence type="predicted"/>
<dbReference type="InterPro" id="IPR000944">
    <property type="entry name" value="Tscrpt_reg_Rrf2"/>
</dbReference>
<dbReference type="RefSeq" id="WP_058266081.1">
    <property type="nucleotide sequence ID" value="NZ_FMYN01000007.1"/>
</dbReference>
<keyword evidence="1" id="KW-0238">DNA-binding</keyword>
<organism evidence="4 5">
    <name type="scientific">Exiguobacterium indicum</name>
    <dbReference type="NCBI Taxonomy" id="296995"/>
    <lineage>
        <taxon>Bacteria</taxon>
        <taxon>Bacillati</taxon>
        <taxon>Bacillota</taxon>
        <taxon>Bacilli</taxon>
        <taxon>Bacillales</taxon>
        <taxon>Bacillales Family XII. Incertae Sedis</taxon>
        <taxon>Exiguobacterium</taxon>
    </lineage>
</organism>
<dbReference type="PANTHER" id="PTHR33221">
    <property type="entry name" value="WINGED HELIX-TURN-HELIX TRANSCRIPTIONAL REGULATOR, RRF2 FAMILY"/>
    <property type="match status" value="1"/>
</dbReference>
<dbReference type="GO" id="GO:0003700">
    <property type="term" value="F:DNA-binding transcription factor activity"/>
    <property type="evidence" value="ECO:0007669"/>
    <property type="project" value="TreeGrafter"/>
</dbReference>
<comment type="cofactor">
    <cofactor evidence="2">
        <name>[2Fe-2S] cluster</name>
        <dbReference type="ChEBI" id="CHEBI:190135"/>
    </cofactor>
</comment>
<protein>
    <recommendedName>
        <fullName evidence="3">HTH-type transcriptional regulator NsrR</fullName>
    </recommendedName>
</protein>
<dbReference type="EMBL" id="LNQL01000007">
    <property type="protein sequence ID" value="KSU47731.1"/>
    <property type="molecule type" value="Genomic_DNA"/>
</dbReference>
<dbReference type="AlphaFoldDB" id="A0A0V8GBU8"/>
<dbReference type="GO" id="GO:0003677">
    <property type="term" value="F:DNA binding"/>
    <property type="evidence" value="ECO:0007669"/>
    <property type="project" value="UniProtKB-KW"/>
</dbReference>
<dbReference type="SUPFAM" id="SSF46785">
    <property type="entry name" value="Winged helix' DNA-binding domain"/>
    <property type="match status" value="1"/>
</dbReference>
<dbReference type="Pfam" id="PF02082">
    <property type="entry name" value="Rrf2"/>
    <property type="match status" value="1"/>
</dbReference>
<comment type="caution">
    <text evidence="4">The sequence shown here is derived from an EMBL/GenBank/DDBJ whole genome shotgun (WGS) entry which is preliminary data.</text>
</comment>
<evidence type="ECO:0000313" key="4">
    <source>
        <dbReference type="EMBL" id="KSU47731.1"/>
    </source>
</evidence>
<dbReference type="OrthoDB" id="9795923at2"/>
<evidence type="ECO:0000256" key="2">
    <source>
        <dbReference type="ARBA" id="ARBA00034078"/>
    </source>
</evidence>
<name>A0A0V8GBU8_9BACL</name>
<dbReference type="PANTHER" id="PTHR33221:SF4">
    <property type="entry name" value="HTH-TYPE TRANSCRIPTIONAL REPRESSOR NSRR"/>
    <property type="match status" value="1"/>
</dbReference>
<reference evidence="4 5" key="1">
    <citation type="journal article" date="2015" name="Int. J. Syst. Evol. Microbiol.">
        <title>Exiguobacterium enclense sp. nov., isolated from sediment.</title>
        <authorList>
            <person name="Dastager S.G."/>
            <person name="Mawlankar R."/>
            <person name="Sonalkar V.V."/>
            <person name="Thorat M.N."/>
            <person name="Mual P."/>
            <person name="Verma A."/>
            <person name="Krishnamurthi S."/>
            <person name="Tang S.K."/>
            <person name="Li W.J."/>
        </authorList>
    </citation>
    <scope>NUCLEOTIDE SEQUENCE [LARGE SCALE GENOMIC DNA]</scope>
    <source>
        <strain evidence="4 5">NIO-1109</strain>
    </source>
</reference>
<dbReference type="NCBIfam" id="TIGR00738">
    <property type="entry name" value="rrf2_super"/>
    <property type="match status" value="1"/>
</dbReference>
<evidence type="ECO:0000256" key="3">
    <source>
        <dbReference type="ARBA" id="ARBA00040173"/>
    </source>
</evidence>
<dbReference type="GO" id="GO:0005829">
    <property type="term" value="C:cytosol"/>
    <property type="evidence" value="ECO:0007669"/>
    <property type="project" value="TreeGrafter"/>
</dbReference>
<dbReference type="PROSITE" id="PS51197">
    <property type="entry name" value="HTH_RRF2_2"/>
    <property type="match status" value="1"/>
</dbReference>
<dbReference type="Gene3D" id="1.10.10.10">
    <property type="entry name" value="Winged helix-like DNA-binding domain superfamily/Winged helix DNA-binding domain"/>
    <property type="match status" value="1"/>
</dbReference>